<gene>
    <name evidence="3" type="ORF">UQ64_08715</name>
</gene>
<sequence length="148" mass="16745">MIRKLSVLMLSGMMIVLLAACNTTTYKHNYTFSGEGDVWSAEYVQKATEKFIDKKGERPDYETSQQSTFELKYKGEQTDLDKINSFKYSFKGTSGGGSNTLEDAKGVRKSELKSERSGSGAFEHEDSIIKVVVEWDGQKDEFELKVRK</sequence>
<keyword evidence="4" id="KW-1185">Reference proteome</keyword>
<organism evidence="3 4">
    <name type="scientific">Paenibacillus etheri</name>
    <dbReference type="NCBI Taxonomy" id="1306852"/>
    <lineage>
        <taxon>Bacteria</taxon>
        <taxon>Bacillati</taxon>
        <taxon>Bacillota</taxon>
        <taxon>Bacilli</taxon>
        <taxon>Bacillales</taxon>
        <taxon>Paenibacillaceae</taxon>
        <taxon>Paenibacillus</taxon>
    </lineage>
</organism>
<keyword evidence="2" id="KW-0732">Signal</keyword>
<evidence type="ECO:0008006" key="5">
    <source>
        <dbReference type="Google" id="ProtNLM"/>
    </source>
</evidence>
<dbReference type="OrthoDB" id="1910713at2"/>
<evidence type="ECO:0000256" key="1">
    <source>
        <dbReference type="SAM" id="MobiDB-lite"/>
    </source>
</evidence>
<dbReference type="EMBL" id="LCZJ02000017">
    <property type="protein sequence ID" value="KTD87822.1"/>
    <property type="molecule type" value="Genomic_DNA"/>
</dbReference>
<feature type="region of interest" description="Disordered" evidence="1">
    <location>
        <begin position="92"/>
        <end position="122"/>
    </location>
</feature>
<feature type="signal peptide" evidence="2">
    <location>
        <begin position="1"/>
        <end position="19"/>
    </location>
</feature>
<evidence type="ECO:0000313" key="4">
    <source>
        <dbReference type="Proteomes" id="UP000054709"/>
    </source>
</evidence>
<dbReference type="RefSeq" id="WP_060622474.1">
    <property type="nucleotide sequence ID" value="NZ_LCZJ02000017.1"/>
</dbReference>
<name>A0A0W1B2Q0_9BACL</name>
<protein>
    <recommendedName>
        <fullName evidence="5">Lipoprotein</fullName>
    </recommendedName>
</protein>
<feature type="compositionally biased region" description="Basic and acidic residues" evidence="1">
    <location>
        <begin position="102"/>
        <end position="122"/>
    </location>
</feature>
<dbReference type="PROSITE" id="PS51257">
    <property type="entry name" value="PROKAR_LIPOPROTEIN"/>
    <property type="match status" value="1"/>
</dbReference>
<dbReference type="AlphaFoldDB" id="A0A0W1B2Q0"/>
<evidence type="ECO:0000256" key="2">
    <source>
        <dbReference type="SAM" id="SignalP"/>
    </source>
</evidence>
<proteinExistence type="predicted"/>
<evidence type="ECO:0000313" key="3">
    <source>
        <dbReference type="EMBL" id="KTD87822.1"/>
    </source>
</evidence>
<comment type="caution">
    <text evidence="3">The sequence shown here is derived from an EMBL/GenBank/DDBJ whole genome shotgun (WGS) entry which is preliminary data.</text>
</comment>
<feature type="chain" id="PRO_5006920391" description="Lipoprotein" evidence="2">
    <location>
        <begin position="20"/>
        <end position="148"/>
    </location>
</feature>
<dbReference type="Proteomes" id="UP000054709">
    <property type="component" value="Unassembled WGS sequence"/>
</dbReference>
<accession>A0A0W1B2Q0</accession>
<reference evidence="3 4" key="1">
    <citation type="journal article" date="2015" name="Int. Biodeterior. Biodegradation">
        <title>Physiological and genetic screening methods for the isolation of methyl tert-butyl ether-degrading bacteria for bioremediation purposes.</title>
        <authorList>
            <person name="Guisado I.M."/>
            <person name="Purswani J."/>
            <person name="Gonzalez Lopez J."/>
            <person name="Pozo C."/>
        </authorList>
    </citation>
    <scope>NUCLEOTIDE SEQUENCE [LARGE SCALE GENOMIC DNA]</scope>
    <source>
        <strain evidence="3 4">SH7</strain>
    </source>
</reference>